<gene>
    <name evidence="3" type="ORF">ACFPA8_20570</name>
</gene>
<accession>A0ABV9A9I1</accession>
<dbReference type="InterPro" id="IPR012349">
    <property type="entry name" value="Split_barrel_FMN-bd"/>
</dbReference>
<dbReference type="SUPFAM" id="SSF50475">
    <property type="entry name" value="FMN-binding split barrel"/>
    <property type="match status" value="1"/>
</dbReference>
<dbReference type="PANTHER" id="PTHR35176:SF2">
    <property type="entry name" value="F420H(2)-DEPENDENT REDUCTASE RV1155"/>
    <property type="match status" value="1"/>
</dbReference>
<evidence type="ECO:0000313" key="4">
    <source>
        <dbReference type="Proteomes" id="UP001595997"/>
    </source>
</evidence>
<protein>
    <submittedName>
        <fullName evidence="3">TIGR03668 family PPOX class F420-dependent oxidoreductase</fullName>
    </submittedName>
</protein>
<evidence type="ECO:0000256" key="1">
    <source>
        <dbReference type="ARBA" id="ARBA00023002"/>
    </source>
</evidence>
<dbReference type="InterPro" id="IPR052019">
    <property type="entry name" value="F420H2_bilvrd_red/Heme_oxyg"/>
</dbReference>
<keyword evidence="4" id="KW-1185">Reference proteome</keyword>
<dbReference type="PANTHER" id="PTHR35176">
    <property type="entry name" value="HEME OXYGENASE HI_0854-RELATED"/>
    <property type="match status" value="1"/>
</dbReference>
<dbReference type="Gene3D" id="2.30.110.10">
    <property type="entry name" value="Electron Transport, Fmn-binding Protein, Chain A"/>
    <property type="match status" value="1"/>
</dbReference>
<name>A0ABV9A9I1_9ACTN</name>
<dbReference type="Pfam" id="PF01243">
    <property type="entry name" value="PNPOx_N"/>
    <property type="match status" value="1"/>
</dbReference>
<dbReference type="RefSeq" id="WP_386450649.1">
    <property type="nucleotide sequence ID" value="NZ_JBHSFH010000011.1"/>
</dbReference>
<dbReference type="EMBL" id="JBHSFH010000011">
    <property type="protein sequence ID" value="MFC4496525.1"/>
    <property type="molecule type" value="Genomic_DNA"/>
</dbReference>
<reference evidence="4" key="1">
    <citation type="journal article" date="2019" name="Int. J. Syst. Evol. Microbiol.">
        <title>The Global Catalogue of Microorganisms (GCM) 10K type strain sequencing project: providing services to taxonomists for standard genome sequencing and annotation.</title>
        <authorList>
            <consortium name="The Broad Institute Genomics Platform"/>
            <consortium name="The Broad Institute Genome Sequencing Center for Infectious Disease"/>
            <person name="Wu L."/>
            <person name="Ma J."/>
        </authorList>
    </citation>
    <scope>NUCLEOTIDE SEQUENCE [LARGE SCALE GENOMIC DNA]</scope>
    <source>
        <strain evidence="4">CGMCC 4.7357</strain>
    </source>
</reference>
<evidence type="ECO:0000313" key="3">
    <source>
        <dbReference type="EMBL" id="MFC4496525.1"/>
    </source>
</evidence>
<proteinExistence type="predicted"/>
<comment type="caution">
    <text evidence="3">The sequence shown here is derived from an EMBL/GenBank/DDBJ whole genome shotgun (WGS) entry which is preliminary data.</text>
</comment>
<keyword evidence="1" id="KW-0560">Oxidoreductase</keyword>
<dbReference type="InterPro" id="IPR011576">
    <property type="entry name" value="Pyridox_Oxase_N"/>
</dbReference>
<feature type="domain" description="Pyridoxamine 5'-phosphate oxidase N-terminal" evidence="2">
    <location>
        <begin position="8"/>
        <end position="143"/>
    </location>
</feature>
<dbReference type="NCBIfam" id="TIGR03668">
    <property type="entry name" value="Rv0121_F420"/>
    <property type="match status" value="1"/>
</dbReference>
<dbReference type="Proteomes" id="UP001595997">
    <property type="component" value="Unassembled WGS sequence"/>
</dbReference>
<organism evidence="3 4">
    <name type="scientific">Streptomyces ovatisporus</name>
    <dbReference type="NCBI Taxonomy" id="1128682"/>
    <lineage>
        <taxon>Bacteria</taxon>
        <taxon>Bacillati</taxon>
        <taxon>Actinomycetota</taxon>
        <taxon>Actinomycetes</taxon>
        <taxon>Kitasatosporales</taxon>
        <taxon>Streptomycetaceae</taxon>
        <taxon>Streptomyces</taxon>
    </lineage>
</organism>
<evidence type="ECO:0000259" key="2">
    <source>
        <dbReference type="Pfam" id="PF01243"/>
    </source>
</evidence>
<dbReference type="InterPro" id="IPR019967">
    <property type="entry name" value="F420-dep_enz_PPOX_Rv0121"/>
</dbReference>
<sequence length="150" mass="16320">MPKMTGGEARACFARARVATLATADVSGRPHLVPVVFALTGDTLAFAVDHKPKRSARLKRLENIRANQALCLLVDAYDEDWDRLWWARADGTGRVLPAAGSSGQSGQSGRYVALLAEKYREQYAGRPPRGPVVEITVERWSGWRAGAADA</sequence>